<dbReference type="KEGG" id="hsr:HSBAA_32420"/>
<accession>A0A455U749</accession>
<dbReference type="PANTHER" id="PTHR11002">
    <property type="entry name" value="CARBONIC ANHYDRASE"/>
    <property type="match status" value="1"/>
</dbReference>
<comment type="cofactor">
    <cofactor evidence="7">
        <name>Zn(2+)</name>
        <dbReference type="ChEBI" id="CHEBI:29105"/>
    </cofactor>
    <text evidence="7">Binds 1 zinc ion per subunit.</text>
</comment>
<evidence type="ECO:0000256" key="2">
    <source>
        <dbReference type="ARBA" id="ARBA00012925"/>
    </source>
</evidence>
<dbReference type="EC" id="4.2.1.1" evidence="2"/>
<dbReference type="Gene3D" id="3.40.1050.10">
    <property type="entry name" value="Carbonic anhydrase"/>
    <property type="match status" value="1"/>
</dbReference>
<dbReference type="SUPFAM" id="SSF53056">
    <property type="entry name" value="beta-carbonic anhydrase, cab"/>
    <property type="match status" value="1"/>
</dbReference>
<evidence type="ECO:0000256" key="3">
    <source>
        <dbReference type="ARBA" id="ARBA00022723"/>
    </source>
</evidence>
<dbReference type="GO" id="GO:0008270">
    <property type="term" value="F:zinc ion binding"/>
    <property type="evidence" value="ECO:0007669"/>
    <property type="project" value="InterPro"/>
</dbReference>
<dbReference type="InterPro" id="IPR036874">
    <property type="entry name" value="Carbonic_anhydrase_sf"/>
</dbReference>
<keyword evidence="5" id="KW-0456">Lyase</keyword>
<protein>
    <recommendedName>
        <fullName evidence="2">carbonic anhydrase</fullName>
        <ecNumber evidence="2">4.2.1.1</ecNumber>
    </recommendedName>
</protein>
<evidence type="ECO:0000256" key="4">
    <source>
        <dbReference type="ARBA" id="ARBA00022833"/>
    </source>
</evidence>
<reference evidence="8 9" key="1">
    <citation type="journal article" date="2019" name="Microbiol. Resour. Announc.">
        <title>Complete Genome Sequence of Halomonas sulfidaeris Strain Esulfide1 Isolated from a Metal Sulfide Rock at a Depth of 2,200 Meters, Obtained Using Nanopore Sequencing.</title>
        <authorList>
            <person name="Saito M."/>
            <person name="Nishigata A."/>
            <person name="Galipon J."/>
            <person name="Arakawa K."/>
        </authorList>
    </citation>
    <scope>NUCLEOTIDE SEQUENCE [LARGE SCALE GENOMIC DNA]</scope>
    <source>
        <strain evidence="8 9">ATCC BAA-803</strain>
    </source>
</reference>
<feature type="binding site" evidence="7">
    <location>
        <position position="43"/>
    </location>
    <ligand>
        <name>Zn(2+)</name>
        <dbReference type="ChEBI" id="CHEBI:29105"/>
    </ligand>
</feature>
<gene>
    <name evidence="8" type="ORF">HSBAA_32420</name>
</gene>
<keyword evidence="4 7" id="KW-0862">Zinc</keyword>
<dbReference type="GO" id="GO:0015976">
    <property type="term" value="P:carbon utilization"/>
    <property type="evidence" value="ECO:0007669"/>
    <property type="project" value="InterPro"/>
</dbReference>
<proteinExistence type="inferred from homology"/>
<dbReference type="Proteomes" id="UP000320231">
    <property type="component" value="Chromosome"/>
</dbReference>
<dbReference type="GO" id="GO:0004089">
    <property type="term" value="F:carbonate dehydratase activity"/>
    <property type="evidence" value="ECO:0007669"/>
    <property type="project" value="UniProtKB-EC"/>
</dbReference>
<evidence type="ECO:0000256" key="7">
    <source>
        <dbReference type="PIRSR" id="PIRSR601765-1"/>
    </source>
</evidence>
<keyword evidence="3 7" id="KW-0479">Metal-binding</keyword>
<evidence type="ECO:0000313" key="8">
    <source>
        <dbReference type="EMBL" id="BBI61936.1"/>
    </source>
</evidence>
<evidence type="ECO:0000256" key="5">
    <source>
        <dbReference type="ARBA" id="ARBA00023239"/>
    </source>
</evidence>
<feature type="binding site" evidence="7">
    <location>
        <position position="45"/>
    </location>
    <ligand>
        <name>Zn(2+)</name>
        <dbReference type="ChEBI" id="CHEBI:29105"/>
    </ligand>
</feature>
<evidence type="ECO:0000256" key="6">
    <source>
        <dbReference type="ARBA" id="ARBA00048348"/>
    </source>
</evidence>
<sequence length="75" mass="8630">MSDAIATLLDNNRAWAERMCEEDPDYFKRLSNQQNPDYLWIGCSDSRVPANQIIALLPERCSYIATSLTYSTIRI</sequence>
<comment type="similarity">
    <text evidence="1">Belongs to the beta-class carbonic anhydrase family.</text>
</comment>
<organism evidence="8 9">
    <name type="scientific">Vreelandella sulfidaeris</name>
    <dbReference type="NCBI Taxonomy" id="115553"/>
    <lineage>
        <taxon>Bacteria</taxon>
        <taxon>Pseudomonadati</taxon>
        <taxon>Pseudomonadota</taxon>
        <taxon>Gammaproteobacteria</taxon>
        <taxon>Oceanospirillales</taxon>
        <taxon>Halomonadaceae</taxon>
        <taxon>Vreelandella</taxon>
    </lineage>
</organism>
<dbReference type="AlphaFoldDB" id="A0A455U749"/>
<dbReference type="PROSITE" id="PS00704">
    <property type="entry name" value="PROK_CO2_ANHYDRASE_1"/>
    <property type="match status" value="1"/>
</dbReference>
<evidence type="ECO:0000256" key="1">
    <source>
        <dbReference type="ARBA" id="ARBA00006217"/>
    </source>
</evidence>
<dbReference type="InterPro" id="IPR015892">
    <property type="entry name" value="Carbonic_anhydrase_CS"/>
</dbReference>
<dbReference type="InterPro" id="IPR001765">
    <property type="entry name" value="Carbonic_anhydrase"/>
</dbReference>
<evidence type="ECO:0000313" key="9">
    <source>
        <dbReference type="Proteomes" id="UP000320231"/>
    </source>
</evidence>
<dbReference type="PANTHER" id="PTHR11002:SF76">
    <property type="entry name" value="CARBONIC ANHYDRASE"/>
    <property type="match status" value="1"/>
</dbReference>
<name>A0A455U749_9GAMM</name>
<comment type="catalytic activity">
    <reaction evidence="6">
        <text>hydrogencarbonate + H(+) = CO2 + H2O</text>
        <dbReference type="Rhea" id="RHEA:10748"/>
        <dbReference type="ChEBI" id="CHEBI:15377"/>
        <dbReference type="ChEBI" id="CHEBI:15378"/>
        <dbReference type="ChEBI" id="CHEBI:16526"/>
        <dbReference type="ChEBI" id="CHEBI:17544"/>
        <dbReference type="EC" id="4.2.1.1"/>
    </reaction>
</comment>
<dbReference type="EMBL" id="AP019514">
    <property type="protein sequence ID" value="BBI61936.1"/>
    <property type="molecule type" value="Genomic_DNA"/>
</dbReference>